<name>A0ABR4PHS3_9HELO</name>
<evidence type="ECO:0000256" key="1">
    <source>
        <dbReference type="SAM" id="MobiDB-lite"/>
    </source>
</evidence>
<protein>
    <submittedName>
        <fullName evidence="2">Uncharacterized protein</fullName>
    </submittedName>
</protein>
<accession>A0ABR4PHS3</accession>
<evidence type="ECO:0000313" key="2">
    <source>
        <dbReference type="EMBL" id="KAL3422859.1"/>
    </source>
</evidence>
<dbReference type="Proteomes" id="UP001629113">
    <property type="component" value="Unassembled WGS sequence"/>
</dbReference>
<feature type="region of interest" description="Disordered" evidence="1">
    <location>
        <begin position="414"/>
        <end position="436"/>
    </location>
</feature>
<gene>
    <name evidence="2" type="ORF">PVAG01_04607</name>
</gene>
<sequence>MELPGPLPQLAARGSILAARLTDHAAKHAQEEQLSQLYTTTSFVATVLGSLSSTLERYGSVMQLNTAIVAQLQKDCERDFDYIEKMLDQAADRARDSVLVPYIANYKAFADLAREMEELKDSVWVVLDAFTYLALRKLEKSQKLEPEQALDVKRHAEQLPMMQRMLERIESKMKTPLKADIPNTIETREVFMYEDKNGNMVKPIPRIIDDDARSIMSISSIRSDQFINTPEIYECYTLKQEPGRGPSRKSYRILGIRISEHFDDDDDESSNDFFTVIPQARTQSQLHEQIDGLAVDKPAHISYVAHTLSGLPARAREEIEFLVEDRERVTVNSTAGLERNWAVVDIERVSSPEPATPQKKRWALFGGRAKKRSSNNNSDEPRKEWILVLRGQTVSGDGEKLQKPDRFADPWRKRNVPRRRSVSRRRRSSTMNDGFVAAGAGADPVFPAPPPFFRRDKVRDLRSNRKALNEEAEEKIELLLVEGGAAAAGSE</sequence>
<keyword evidence="3" id="KW-1185">Reference proteome</keyword>
<organism evidence="2 3">
    <name type="scientific">Phlyctema vagabunda</name>
    <dbReference type="NCBI Taxonomy" id="108571"/>
    <lineage>
        <taxon>Eukaryota</taxon>
        <taxon>Fungi</taxon>
        <taxon>Dikarya</taxon>
        <taxon>Ascomycota</taxon>
        <taxon>Pezizomycotina</taxon>
        <taxon>Leotiomycetes</taxon>
        <taxon>Helotiales</taxon>
        <taxon>Dermateaceae</taxon>
        <taxon>Phlyctema</taxon>
    </lineage>
</organism>
<comment type="caution">
    <text evidence="2">The sequence shown here is derived from an EMBL/GenBank/DDBJ whole genome shotgun (WGS) entry which is preliminary data.</text>
</comment>
<dbReference type="EMBL" id="JBFCZG010000004">
    <property type="protein sequence ID" value="KAL3422859.1"/>
    <property type="molecule type" value="Genomic_DNA"/>
</dbReference>
<reference evidence="2 3" key="1">
    <citation type="submission" date="2024-06" db="EMBL/GenBank/DDBJ databases">
        <title>Complete genome of Phlyctema vagabunda strain 19-DSS-EL-015.</title>
        <authorList>
            <person name="Fiorenzani C."/>
        </authorList>
    </citation>
    <scope>NUCLEOTIDE SEQUENCE [LARGE SCALE GENOMIC DNA]</scope>
    <source>
        <strain evidence="2 3">19-DSS-EL-015</strain>
    </source>
</reference>
<proteinExistence type="predicted"/>
<feature type="region of interest" description="Disordered" evidence="1">
    <location>
        <begin position="365"/>
        <end position="384"/>
    </location>
</feature>
<evidence type="ECO:0000313" key="3">
    <source>
        <dbReference type="Proteomes" id="UP001629113"/>
    </source>
</evidence>
<feature type="compositionally biased region" description="Basic residues" evidence="1">
    <location>
        <begin position="414"/>
        <end position="428"/>
    </location>
</feature>